<name>A0A4Q1KM70_9SPHN</name>
<proteinExistence type="predicted"/>
<organism evidence="1 2">
    <name type="scientific">Sphingobium fluviale</name>
    <dbReference type="NCBI Taxonomy" id="2506423"/>
    <lineage>
        <taxon>Bacteria</taxon>
        <taxon>Pseudomonadati</taxon>
        <taxon>Pseudomonadota</taxon>
        <taxon>Alphaproteobacteria</taxon>
        <taxon>Sphingomonadales</taxon>
        <taxon>Sphingomonadaceae</taxon>
        <taxon>Sphingobium</taxon>
    </lineage>
</organism>
<sequence>MELHADPPYPAQACKDESLYRISPDAVDCPLGDGLALFDPRDGASFTLNRTGALIWNSARQPVTFSALRAMLNVACKGAPDDIDADLRAIVDALVKSGLFIAVAGADAEADTAHAA</sequence>
<reference evidence="2" key="1">
    <citation type="submission" date="2019-01" db="EMBL/GenBank/DDBJ databases">
        <title>Cytophagaceae bacterium strain CAR-16.</title>
        <authorList>
            <person name="Chen W.-M."/>
        </authorList>
    </citation>
    <scope>NUCLEOTIDE SEQUENCE [LARGE SCALE GENOMIC DNA]</scope>
    <source>
        <strain evidence="2">CHR27</strain>
    </source>
</reference>
<dbReference type="EMBL" id="SBKP01000003">
    <property type="protein sequence ID" value="RXR29884.1"/>
    <property type="molecule type" value="Genomic_DNA"/>
</dbReference>
<comment type="caution">
    <text evidence="1">The sequence shown here is derived from an EMBL/GenBank/DDBJ whole genome shotgun (WGS) entry which is preliminary data.</text>
</comment>
<dbReference type="OrthoDB" id="1495225at2"/>
<accession>A0A4Q1KM70</accession>
<protein>
    <submittedName>
        <fullName evidence="1">PqqD family protein</fullName>
    </submittedName>
</protein>
<evidence type="ECO:0000313" key="2">
    <source>
        <dbReference type="Proteomes" id="UP000290958"/>
    </source>
</evidence>
<dbReference type="Pfam" id="PF05402">
    <property type="entry name" value="PqqD"/>
    <property type="match status" value="1"/>
</dbReference>
<dbReference type="InterPro" id="IPR008792">
    <property type="entry name" value="PQQD"/>
</dbReference>
<gene>
    <name evidence="1" type="ORF">EQG66_04930</name>
</gene>
<evidence type="ECO:0000313" key="1">
    <source>
        <dbReference type="EMBL" id="RXR29884.1"/>
    </source>
</evidence>
<keyword evidence="2" id="KW-1185">Reference proteome</keyword>
<dbReference type="AlphaFoldDB" id="A0A4Q1KM70"/>
<dbReference type="Proteomes" id="UP000290958">
    <property type="component" value="Unassembled WGS sequence"/>
</dbReference>